<dbReference type="Proteomes" id="UP000479773">
    <property type="component" value="Unassembled WGS sequence"/>
</dbReference>
<feature type="coiled-coil region" evidence="1">
    <location>
        <begin position="434"/>
        <end position="496"/>
    </location>
</feature>
<dbReference type="AlphaFoldDB" id="A0A5M5PEA4"/>
<protein>
    <submittedName>
        <fullName evidence="3">DUF4082 domain-containing protein</fullName>
    </submittedName>
</protein>
<comment type="caution">
    <text evidence="3">The sequence shown here is derived from an EMBL/GenBank/DDBJ whole genome shotgun (WGS) entry which is preliminary data.</text>
</comment>
<gene>
    <name evidence="3" type="ORF">F3B44_17110</name>
</gene>
<dbReference type="EMBL" id="VWEQ01000016">
    <property type="protein sequence ID" value="KAA4750098.1"/>
    <property type="molecule type" value="Genomic_DNA"/>
</dbReference>
<feature type="coiled-coil region" evidence="1">
    <location>
        <begin position="43"/>
        <end position="118"/>
    </location>
</feature>
<proteinExistence type="predicted"/>
<sequence length="498" mass="55687">MKKKLMMVAVLLGALSLGACVDNDESASVEAVRNAKAKQLESVAALNNAKAEAEKITAEAEAALKNAQAEYQKEMTEEAKQKFAVKLELIKANAERDIALAKKEAAEYEQQLLDVADAHVRELYASYKIALGDLTSLNSRKIGLVANIASAKEELIPFTALKQIEIDRLERSIANEEFKIETYATYEGVNKTELEQKATVLYKDWEKASDVVSQKDAAQQEANAAYDTDPFLYYKNKATLNTVKAAAELYNNYYYRYNPITVTYTQLVGNYSVEYYTLNAEGIESAKQVINNKVKNIETEIGTDKDKADQYGSYYAQIAYYTEQKAEVLKADPNANVSYYTDKISQLEANITSSKIDLKNAQDEVTKFNSLVAAFSGDDLKAYDAAIAELKTSAEALDKADKEYQAALDAQTKVWIEYQIAYTLAGQNNVDELVEQCKSNIARYEKSQLEYQNQVTNKETLIQKYEDELNIINTQIEAQNAIIANWKAQIEAAIEAQK</sequence>
<feature type="coiled-coil region" evidence="1">
    <location>
        <begin position="344"/>
        <end position="403"/>
    </location>
</feature>
<accession>A0A5M5PEA4</accession>
<organism evidence="3 4">
    <name type="scientific">Bacteroides fragilis</name>
    <dbReference type="NCBI Taxonomy" id="817"/>
    <lineage>
        <taxon>Bacteria</taxon>
        <taxon>Pseudomonadati</taxon>
        <taxon>Bacteroidota</taxon>
        <taxon>Bacteroidia</taxon>
        <taxon>Bacteroidales</taxon>
        <taxon>Bacteroidaceae</taxon>
        <taxon>Bacteroides</taxon>
    </lineage>
</organism>
<evidence type="ECO:0000313" key="4">
    <source>
        <dbReference type="Proteomes" id="UP000479773"/>
    </source>
</evidence>
<name>A0A5M5PEA4_BACFG</name>
<evidence type="ECO:0000256" key="2">
    <source>
        <dbReference type="SAM" id="SignalP"/>
    </source>
</evidence>
<feature type="signal peptide" evidence="2">
    <location>
        <begin position="1"/>
        <end position="19"/>
    </location>
</feature>
<reference evidence="3 4" key="1">
    <citation type="journal article" date="2019" name="Nat. Med.">
        <title>A library of human gut bacterial isolates paired with longitudinal multiomics data enables mechanistic microbiome research.</title>
        <authorList>
            <person name="Poyet M."/>
            <person name="Groussin M."/>
            <person name="Gibbons S.M."/>
            <person name="Avila-Pacheco J."/>
            <person name="Jiang X."/>
            <person name="Kearney S.M."/>
            <person name="Perrotta A.R."/>
            <person name="Berdy B."/>
            <person name="Zhao S."/>
            <person name="Lieberman T.D."/>
            <person name="Swanson P.K."/>
            <person name="Smith M."/>
            <person name="Roesemann S."/>
            <person name="Alexander J.E."/>
            <person name="Rich S.A."/>
            <person name="Livny J."/>
            <person name="Vlamakis H."/>
            <person name="Clish C."/>
            <person name="Bullock K."/>
            <person name="Deik A."/>
            <person name="Scott J."/>
            <person name="Pierce K.A."/>
            <person name="Xavier R.J."/>
            <person name="Alm E.J."/>
        </authorList>
    </citation>
    <scope>NUCLEOTIDE SEQUENCE [LARGE SCALE GENOMIC DNA]</scope>
    <source>
        <strain evidence="3 4">BIOML-A106</strain>
    </source>
</reference>
<dbReference type="PROSITE" id="PS51257">
    <property type="entry name" value="PROKAR_LIPOPROTEIN"/>
    <property type="match status" value="1"/>
</dbReference>
<keyword evidence="1" id="KW-0175">Coiled coil</keyword>
<feature type="chain" id="PRO_5030133977" evidence="2">
    <location>
        <begin position="20"/>
        <end position="498"/>
    </location>
</feature>
<evidence type="ECO:0000256" key="1">
    <source>
        <dbReference type="SAM" id="Coils"/>
    </source>
</evidence>
<keyword evidence="2" id="KW-0732">Signal</keyword>
<evidence type="ECO:0000313" key="3">
    <source>
        <dbReference type="EMBL" id="KAA4750098.1"/>
    </source>
</evidence>